<dbReference type="AlphaFoldDB" id="A0A193BVK0"/>
<gene>
    <name evidence="1" type="ORF">SD37_11515</name>
</gene>
<evidence type="ECO:0000313" key="1">
    <source>
        <dbReference type="EMBL" id="ANN16205.1"/>
    </source>
</evidence>
<dbReference type="EMBL" id="CP016174">
    <property type="protein sequence ID" value="ANN16205.1"/>
    <property type="molecule type" value="Genomic_DNA"/>
</dbReference>
<reference evidence="1 2" key="1">
    <citation type="journal article" date="2015" name="Genome Announc.">
        <title>Draft Genome Sequence of Norvancomycin-Producing Strain Amycolatopsis orientalis CPCC200066.</title>
        <authorList>
            <person name="Lei X."/>
            <person name="Yuan F."/>
            <person name="Shi Y."/>
            <person name="Li X."/>
            <person name="Wang L."/>
            <person name="Hong B."/>
        </authorList>
    </citation>
    <scope>NUCLEOTIDE SEQUENCE [LARGE SCALE GENOMIC DNA]</scope>
    <source>
        <strain evidence="1 2">B-37</strain>
    </source>
</reference>
<dbReference type="RefSeq" id="WP_044851594.1">
    <property type="nucleotide sequence ID" value="NZ_CP016174.1"/>
</dbReference>
<dbReference type="KEGG" id="aori:SD37_11515"/>
<sequence>MSEPCGTCGENGENIEDCPVHHKGKGIELSVPEEARRLAGQYLAATADELAVQADRLKRGAYNAKNRISAAKFAEQLARCGAFTFAEMHLREEVAELTGVKPPPKRWRPPVTEPAGLFEVAS</sequence>
<name>A0A193BVK0_AMYOR</name>
<evidence type="ECO:0000313" key="2">
    <source>
        <dbReference type="Proteomes" id="UP000093695"/>
    </source>
</evidence>
<dbReference type="Proteomes" id="UP000093695">
    <property type="component" value="Chromosome"/>
</dbReference>
<proteinExistence type="predicted"/>
<organism evidence="1 2">
    <name type="scientific">Amycolatopsis orientalis</name>
    <name type="common">Nocardia orientalis</name>
    <dbReference type="NCBI Taxonomy" id="31958"/>
    <lineage>
        <taxon>Bacteria</taxon>
        <taxon>Bacillati</taxon>
        <taxon>Actinomycetota</taxon>
        <taxon>Actinomycetes</taxon>
        <taxon>Pseudonocardiales</taxon>
        <taxon>Pseudonocardiaceae</taxon>
        <taxon>Amycolatopsis</taxon>
    </lineage>
</organism>
<keyword evidence="2" id="KW-1185">Reference proteome</keyword>
<protein>
    <submittedName>
        <fullName evidence="1">Uncharacterized protein</fullName>
    </submittedName>
</protein>
<accession>A0A193BVK0</accession>
<dbReference type="STRING" id="31958.SD37_11515"/>